<reference evidence="2" key="1">
    <citation type="journal article" date="2022" name="G3 (Bethesda)">
        <title>High quality genome of the basidiomycete yeast Dioszegia hungarica PDD-24b-2 isolated from cloud water.</title>
        <authorList>
            <person name="Jarrige D."/>
            <person name="Haridas S."/>
            <person name="Bleykasten-Grosshans C."/>
            <person name="Joly M."/>
            <person name="Nadalig T."/>
            <person name="Sancelme M."/>
            <person name="Vuilleumier S."/>
            <person name="Grigoriev I.V."/>
            <person name="Amato P."/>
            <person name="Bringel F."/>
        </authorList>
    </citation>
    <scope>NUCLEOTIDE SEQUENCE</scope>
    <source>
        <strain evidence="2">PDD-24b-2</strain>
    </source>
</reference>
<keyword evidence="3" id="KW-1185">Reference proteome</keyword>
<dbReference type="Proteomes" id="UP001164286">
    <property type="component" value="Unassembled WGS sequence"/>
</dbReference>
<dbReference type="GeneID" id="77731358"/>
<name>A0AA38LXC3_9TREE</name>
<evidence type="ECO:0000313" key="2">
    <source>
        <dbReference type="EMBL" id="KAI9638383.1"/>
    </source>
</evidence>
<evidence type="ECO:0000313" key="3">
    <source>
        <dbReference type="Proteomes" id="UP001164286"/>
    </source>
</evidence>
<feature type="compositionally biased region" description="Low complexity" evidence="1">
    <location>
        <begin position="1"/>
        <end position="17"/>
    </location>
</feature>
<dbReference type="RefSeq" id="XP_052948160.1">
    <property type="nucleotide sequence ID" value="XM_053092153.1"/>
</dbReference>
<protein>
    <submittedName>
        <fullName evidence="2">Uncharacterized protein</fullName>
    </submittedName>
</protein>
<gene>
    <name evidence="2" type="ORF">MKK02DRAFT_42770</name>
</gene>
<feature type="region of interest" description="Disordered" evidence="1">
    <location>
        <begin position="231"/>
        <end position="254"/>
    </location>
</feature>
<organism evidence="2 3">
    <name type="scientific">Dioszegia hungarica</name>
    <dbReference type="NCBI Taxonomy" id="4972"/>
    <lineage>
        <taxon>Eukaryota</taxon>
        <taxon>Fungi</taxon>
        <taxon>Dikarya</taxon>
        <taxon>Basidiomycota</taxon>
        <taxon>Agaricomycotina</taxon>
        <taxon>Tremellomycetes</taxon>
        <taxon>Tremellales</taxon>
        <taxon>Bulleribasidiaceae</taxon>
        <taxon>Dioszegia</taxon>
    </lineage>
</organism>
<feature type="region of interest" description="Disordered" evidence="1">
    <location>
        <begin position="1"/>
        <end position="29"/>
    </location>
</feature>
<accession>A0AA38LXC3</accession>
<evidence type="ECO:0000256" key="1">
    <source>
        <dbReference type="SAM" id="MobiDB-lite"/>
    </source>
</evidence>
<dbReference type="EMBL" id="JAKWFO010000003">
    <property type="protein sequence ID" value="KAI9638383.1"/>
    <property type="molecule type" value="Genomic_DNA"/>
</dbReference>
<dbReference type="AlphaFoldDB" id="A0AA38LXC3"/>
<sequence>MDSLLNTNTSTVSNPTTAHPVTVTPGSSADPTVITPVTPAHSQVAPAAALDKVAGEPGVLQKALGMAQPYLAKVDAVTHPYVEKVQQTTKPYTDAAINKAKELIEKVEAPSPSYPGTPVTIAAMGGEGATSIVATPAEKNLSAATPYSAVPGAPTASAGSSTTAVNTAPTKSLEERIDGVFNVIGRQASAVASKIDEKTATAEKPGWASQLMSGVQKVTDKADAYLQGHAPTATNQSSTIGHPVQTTTNSLPHTDKPEVVAVPVAVVPVAVVPTAGSTSAGAPVSGAGGL</sequence>
<feature type="compositionally biased region" description="Polar residues" evidence="1">
    <location>
        <begin position="232"/>
        <end position="252"/>
    </location>
</feature>
<comment type="caution">
    <text evidence="2">The sequence shown here is derived from an EMBL/GenBank/DDBJ whole genome shotgun (WGS) entry which is preliminary data.</text>
</comment>
<proteinExistence type="predicted"/>